<dbReference type="InterPro" id="IPR056919">
    <property type="entry name" value="Phage_TAC_18"/>
</dbReference>
<comment type="caution">
    <text evidence="1">The sequence shown here is derived from an EMBL/GenBank/DDBJ whole genome shotgun (WGS) entry which is preliminary data.</text>
</comment>
<keyword evidence="2" id="KW-1185">Reference proteome</keyword>
<reference evidence="1" key="1">
    <citation type="submission" date="2021-01" db="EMBL/GenBank/DDBJ databases">
        <title>Tabrizicola alba sp. nov. a motile alkaliphilic bacterium isolated from a soda lake.</title>
        <authorList>
            <person name="Szuroczki S."/>
            <person name="Abbaszade G."/>
            <person name="Schumann P."/>
            <person name="Toth E."/>
        </authorList>
    </citation>
    <scope>NUCLEOTIDE SEQUENCE</scope>
    <source>
        <strain evidence="1">DMG-N-6</strain>
    </source>
</reference>
<protein>
    <submittedName>
        <fullName evidence="1">Uncharacterized protein</fullName>
    </submittedName>
</protein>
<dbReference type="Proteomes" id="UP000648908">
    <property type="component" value="Unassembled WGS sequence"/>
</dbReference>
<dbReference type="Pfam" id="PF23812">
    <property type="entry name" value="Phage_TAC_18"/>
    <property type="match status" value="1"/>
</dbReference>
<name>A0A8K0VD91_9RHOB</name>
<dbReference type="RefSeq" id="WP_202689944.1">
    <property type="nucleotide sequence ID" value="NZ_JAESVN010000010.1"/>
</dbReference>
<evidence type="ECO:0000313" key="1">
    <source>
        <dbReference type="EMBL" id="MBL4918966.1"/>
    </source>
</evidence>
<proteinExistence type="predicted"/>
<dbReference type="AlphaFoldDB" id="A0A8K0VD91"/>
<organism evidence="1 2">
    <name type="scientific">Szabonella alba</name>
    <dbReference type="NCBI Taxonomy" id="2804194"/>
    <lineage>
        <taxon>Bacteria</taxon>
        <taxon>Pseudomonadati</taxon>
        <taxon>Pseudomonadota</taxon>
        <taxon>Alphaproteobacteria</taxon>
        <taxon>Rhodobacterales</taxon>
        <taxon>Paracoccaceae</taxon>
        <taxon>Szabonella</taxon>
    </lineage>
</organism>
<sequence length="117" mass="12907">MQRLTRQLCAAVRASIAGNRVRPPEAGRPLWNAFQRLNATRTYHRAGPNPIQPSEVEALCRMMCVPFGPHHIAILLAMDQVWLDQVYAQKGAPEGVKTLPPISKQPLTAALFDLVVG</sequence>
<dbReference type="EMBL" id="JAESVN010000010">
    <property type="protein sequence ID" value="MBL4918966.1"/>
    <property type="molecule type" value="Genomic_DNA"/>
</dbReference>
<evidence type="ECO:0000313" key="2">
    <source>
        <dbReference type="Proteomes" id="UP000648908"/>
    </source>
</evidence>
<accession>A0A8K0VD91</accession>
<gene>
    <name evidence="1" type="ORF">JL811_17210</name>
</gene>